<organism evidence="6 7">
    <name type="scientific">Tieghemostelium lacteum</name>
    <name type="common">Slime mold</name>
    <name type="synonym">Dictyostelium lacteum</name>
    <dbReference type="NCBI Taxonomy" id="361077"/>
    <lineage>
        <taxon>Eukaryota</taxon>
        <taxon>Amoebozoa</taxon>
        <taxon>Evosea</taxon>
        <taxon>Eumycetozoa</taxon>
        <taxon>Dictyostelia</taxon>
        <taxon>Dictyosteliales</taxon>
        <taxon>Raperosteliaceae</taxon>
        <taxon>Tieghemostelium</taxon>
    </lineage>
</organism>
<evidence type="ECO:0000256" key="4">
    <source>
        <dbReference type="ARBA" id="ARBA00023136"/>
    </source>
</evidence>
<keyword evidence="4 5" id="KW-0472">Membrane</keyword>
<dbReference type="OMA" id="NHTMGGM"/>
<protein>
    <recommendedName>
        <fullName evidence="5">Copper transport protein</fullName>
    </recommendedName>
</protein>
<keyword evidence="3 5" id="KW-1133">Transmembrane helix</keyword>
<keyword evidence="2 5" id="KW-0812">Transmembrane</keyword>
<dbReference type="Proteomes" id="UP000076078">
    <property type="component" value="Unassembled WGS sequence"/>
</dbReference>
<dbReference type="GO" id="GO:0005886">
    <property type="term" value="C:plasma membrane"/>
    <property type="evidence" value="ECO:0007669"/>
    <property type="project" value="TreeGrafter"/>
</dbReference>
<dbReference type="Pfam" id="PF04145">
    <property type="entry name" value="Ctr"/>
    <property type="match status" value="1"/>
</dbReference>
<dbReference type="InterPro" id="IPR007274">
    <property type="entry name" value="Cop_transporter"/>
</dbReference>
<comment type="subcellular location">
    <subcellularLocation>
        <location evidence="1 5">Membrane</location>
        <topology evidence="1 5">Multi-pass membrane protein</topology>
    </subcellularLocation>
</comment>
<proteinExistence type="inferred from homology"/>
<dbReference type="OrthoDB" id="18355at2759"/>
<feature type="transmembrane region" description="Helical" evidence="5">
    <location>
        <begin position="111"/>
        <end position="129"/>
    </location>
</feature>
<feature type="transmembrane region" description="Helical" evidence="5">
    <location>
        <begin position="86"/>
        <end position="105"/>
    </location>
</feature>
<dbReference type="PANTHER" id="PTHR12483">
    <property type="entry name" value="SOLUTE CARRIER FAMILY 31 COPPER TRANSPORTERS"/>
    <property type="match status" value="1"/>
</dbReference>
<dbReference type="PANTHER" id="PTHR12483:SF27">
    <property type="entry name" value="COPPER TRANSPORT PROTEIN CTR1"/>
    <property type="match status" value="1"/>
</dbReference>
<dbReference type="AlphaFoldDB" id="A0A152A265"/>
<keyword evidence="5" id="KW-0406">Ion transport</keyword>
<evidence type="ECO:0000256" key="3">
    <source>
        <dbReference type="ARBA" id="ARBA00022989"/>
    </source>
</evidence>
<keyword evidence="5" id="KW-0186">Copper</keyword>
<dbReference type="EMBL" id="LODT01000015">
    <property type="protein sequence ID" value="KYR00343.1"/>
    <property type="molecule type" value="Genomic_DNA"/>
</dbReference>
<evidence type="ECO:0000256" key="2">
    <source>
        <dbReference type="ARBA" id="ARBA00022692"/>
    </source>
</evidence>
<evidence type="ECO:0000256" key="5">
    <source>
        <dbReference type="RuleBase" id="RU367022"/>
    </source>
</evidence>
<comment type="similarity">
    <text evidence="5">Belongs to the copper transporter (Ctr) (TC 1.A.56) family. SLC31A subfamily.</text>
</comment>
<dbReference type="InParanoid" id="A0A152A265"/>
<dbReference type="GO" id="GO:0005375">
    <property type="term" value="F:copper ion transmembrane transporter activity"/>
    <property type="evidence" value="ECO:0007669"/>
    <property type="project" value="UniProtKB-UniRule"/>
</dbReference>
<keyword evidence="7" id="KW-1185">Reference proteome</keyword>
<gene>
    <name evidence="6" type="ORF">DLAC_11540</name>
</gene>
<name>A0A152A265_TIELA</name>
<evidence type="ECO:0000313" key="6">
    <source>
        <dbReference type="EMBL" id="KYR00343.1"/>
    </source>
</evidence>
<feature type="transmembrane region" description="Helical" evidence="5">
    <location>
        <begin position="35"/>
        <end position="55"/>
    </location>
</feature>
<reference evidence="6 7" key="1">
    <citation type="submission" date="2015-12" db="EMBL/GenBank/DDBJ databases">
        <title>Dictyostelia acquired genes for synthesis and detection of signals that induce cell-type specialization by lateral gene transfer from prokaryotes.</title>
        <authorList>
            <person name="Gloeckner G."/>
            <person name="Schaap P."/>
        </authorList>
    </citation>
    <scope>NUCLEOTIDE SEQUENCE [LARGE SCALE GENOMIC DNA]</scope>
    <source>
        <strain evidence="6 7">TK</strain>
    </source>
</reference>
<accession>A0A152A265</accession>
<keyword evidence="5" id="KW-0813">Transport</keyword>
<dbReference type="FunCoup" id="A0A152A265">
    <property type="interactions" value="12"/>
</dbReference>
<evidence type="ECO:0000313" key="7">
    <source>
        <dbReference type="Proteomes" id="UP000076078"/>
    </source>
</evidence>
<keyword evidence="5" id="KW-0187">Copper transport</keyword>
<comment type="caution">
    <text evidence="6">The sequence shown here is derived from an EMBL/GenBank/DDBJ whole genome shotgun (WGS) entry which is preliminary data.</text>
</comment>
<sequence length="159" mass="18190">MSHHMSNMASDMNTGLKFSTKVNGILFGDWSTSSFWEYAFVLVIILISSFLLEYLQYLKPRVQKLYLYHSSNSSNNSQWVIWKYKIALMLLHITILVFHFIIMLIVMTFNLGFILTILVGAGIGFLLCLEPPKSNDEYIPMKDQSTPITPPSMADHCNS</sequence>
<evidence type="ECO:0000256" key="1">
    <source>
        <dbReference type="ARBA" id="ARBA00004141"/>
    </source>
</evidence>